<dbReference type="EMBL" id="MSJS02000089">
    <property type="protein sequence ID" value="OOO77615.1"/>
    <property type="molecule type" value="Genomic_DNA"/>
</dbReference>
<dbReference type="AlphaFoldDB" id="A0A1S9J3X7"/>
<proteinExistence type="predicted"/>
<evidence type="ECO:0000313" key="1">
    <source>
        <dbReference type="EMBL" id="OOO77615.1"/>
    </source>
</evidence>
<name>A0A1S9J3X7_SHIBO</name>
<comment type="caution">
    <text evidence="1">The sequence shown here is derived from an EMBL/GenBank/DDBJ whole genome shotgun (WGS) entry which is preliminary data.</text>
</comment>
<sequence>MSNLNPCMACGAVVHFLRLFYWSEADDAEAVLSSSLIPV</sequence>
<dbReference type="Proteomes" id="UP000868349">
    <property type="component" value="Unassembled WGS sequence"/>
</dbReference>
<organism evidence="1">
    <name type="scientific">Shigella boydii</name>
    <dbReference type="NCBI Taxonomy" id="621"/>
    <lineage>
        <taxon>Bacteria</taxon>
        <taxon>Pseudomonadati</taxon>
        <taxon>Pseudomonadota</taxon>
        <taxon>Gammaproteobacteria</taxon>
        <taxon>Enterobacterales</taxon>
        <taxon>Enterobacteriaceae</taxon>
        <taxon>Shigella</taxon>
    </lineage>
</organism>
<accession>A0A1S9J3X7</accession>
<protein>
    <submittedName>
        <fullName evidence="1">Ferredoxin</fullName>
    </submittedName>
</protein>
<gene>
    <name evidence="1" type="ORF">AJR17_019705</name>
</gene>
<reference evidence="1" key="1">
    <citation type="submission" date="2017-02" db="EMBL/GenBank/DDBJ databases">
        <title>Shigella draft genomes.</title>
        <authorList>
            <person name="Weis A.M."/>
            <person name="Weimer B.C."/>
            <person name="Gilpin B."/>
        </authorList>
    </citation>
    <scope>NUCLEOTIDE SEQUENCE [LARGE SCALE GENOMIC DNA]</scope>
    <source>
        <strain evidence="1">BCW_4868</strain>
    </source>
</reference>